<feature type="domain" description="Helicase ATP-binding" evidence="6">
    <location>
        <begin position="64"/>
        <end position="232"/>
    </location>
</feature>
<evidence type="ECO:0000313" key="8">
    <source>
        <dbReference type="EMBL" id="EAX89071.1"/>
    </source>
</evidence>
<gene>
    <name evidence="8" type="ORF">TVAG_287330</name>
</gene>
<proteinExistence type="predicted"/>
<dbReference type="OMA" id="IFYEPVP"/>
<dbReference type="InterPro" id="IPR014001">
    <property type="entry name" value="Helicase_ATP-bd"/>
</dbReference>
<feature type="compositionally biased region" description="Polar residues" evidence="5">
    <location>
        <begin position="774"/>
        <end position="790"/>
    </location>
</feature>
<dbReference type="GO" id="GO:0000400">
    <property type="term" value="F:four-way junction DNA binding"/>
    <property type="evidence" value="ECO:0000318"/>
    <property type="project" value="GO_Central"/>
</dbReference>
<dbReference type="AlphaFoldDB" id="A2G193"/>
<dbReference type="PROSITE" id="PS51194">
    <property type="entry name" value="HELICASE_CTER"/>
    <property type="match status" value="1"/>
</dbReference>
<dbReference type="KEGG" id="tva:4746739"/>
<dbReference type="InterPro" id="IPR027417">
    <property type="entry name" value="P-loop_NTPase"/>
</dbReference>
<dbReference type="InterPro" id="IPR011545">
    <property type="entry name" value="DEAD/DEAH_box_helicase_dom"/>
</dbReference>
<evidence type="ECO:0000259" key="7">
    <source>
        <dbReference type="PROSITE" id="PS51194"/>
    </source>
</evidence>
<feature type="domain" description="Helicase C-terminal" evidence="7">
    <location>
        <begin position="393"/>
        <end position="548"/>
    </location>
</feature>
<protein>
    <submittedName>
        <fullName evidence="8">Type III restriction enzyme, res subunit family protein</fullName>
    </submittedName>
</protein>
<dbReference type="SMART" id="SM00487">
    <property type="entry name" value="DEXDc"/>
    <property type="match status" value="1"/>
</dbReference>
<keyword evidence="1" id="KW-0547">Nucleotide-binding</keyword>
<keyword evidence="3" id="KW-0347">Helicase</keyword>
<dbReference type="VEuPathDB" id="TrichDB:TVAGG3_0522860"/>
<dbReference type="SMART" id="SM00490">
    <property type="entry name" value="HELICc"/>
    <property type="match status" value="1"/>
</dbReference>
<dbReference type="PROSITE" id="PS51192">
    <property type="entry name" value="HELICASE_ATP_BIND_1"/>
    <property type="match status" value="1"/>
</dbReference>
<dbReference type="GO" id="GO:0009378">
    <property type="term" value="F:four-way junction helicase activity"/>
    <property type="evidence" value="ECO:0000318"/>
    <property type="project" value="GO_Central"/>
</dbReference>
<keyword evidence="2" id="KW-0378">Hydrolase</keyword>
<reference evidence="8" key="2">
    <citation type="journal article" date="2007" name="Science">
        <title>Draft genome sequence of the sexually transmitted pathogen Trichomonas vaginalis.</title>
        <authorList>
            <person name="Carlton J.M."/>
            <person name="Hirt R.P."/>
            <person name="Silva J.C."/>
            <person name="Delcher A.L."/>
            <person name="Schatz M."/>
            <person name="Zhao Q."/>
            <person name="Wortman J.R."/>
            <person name="Bidwell S.L."/>
            <person name="Alsmark U.C.M."/>
            <person name="Besteiro S."/>
            <person name="Sicheritz-Ponten T."/>
            <person name="Noel C.J."/>
            <person name="Dacks J.B."/>
            <person name="Foster P.G."/>
            <person name="Simillion C."/>
            <person name="Van de Peer Y."/>
            <person name="Miranda-Saavedra D."/>
            <person name="Barton G.J."/>
            <person name="Westrop G.D."/>
            <person name="Mueller S."/>
            <person name="Dessi D."/>
            <person name="Fiori P.L."/>
            <person name="Ren Q."/>
            <person name="Paulsen I."/>
            <person name="Zhang H."/>
            <person name="Bastida-Corcuera F.D."/>
            <person name="Simoes-Barbosa A."/>
            <person name="Brown M.T."/>
            <person name="Hayes R.D."/>
            <person name="Mukherjee M."/>
            <person name="Okumura C.Y."/>
            <person name="Schneider R."/>
            <person name="Smith A.J."/>
            <person name="Vanacova S."/>
            <person name="Villalvazo M."/>
            <person name="Haas B.J."/>
            <person name="Pertea M."/>
            <person name="Feldblyum T.V."/>
            <person name="Utterback T.R."/>
            <person name="Shu C.L."/>
            <person name="Osoegawa K."/>
            <person name="de Jong P.J."/>
            <person name="Hrdy I."/>
            <person name="Horvathova L."/>
            <person name="Zubacova Z."/>
            <person name="Dolezal P."/>
            <person name="Malik S.B."/>
            <person name="Logsdon J.M. Jr."/>
            <person name="Henze K."/>
            <person name="Gupta A."/>
            <person name="Wang C.C."/>
            <person name="Dunne R.L."/>
            <person name="Upcroft J.A."/>
            <person name="Upcroft P."/>
            <person name="White O."/>
            <person name="Salzberg S.L."/>
            <person name="Tang P."/>
            <person name="Chiu C.-H."/>
            <person name="Lee Y.-S."/>
            <person name="Embley T.M."/>
            <person name="Coombs G.H."/>
            <person name="Mottram J.C."/>
            <person name="Tachezy J."/>
            <person name="Fraser-Liggett C.M."/>
            <person name="Johnson P.J."/>
        </authorList>
    </citation>
    <scope>NUCLEOTIDE SEQUENCE [LARGE SCALE GENOMIC DNA]</scope>
    <source>
        <strain evidence="8">G3</strain>
    </source>
</reference>
<keyword evidence="9" id="KW-1185">Reference proteome</keyword>
<dbReference type="OrthoDB" id="164902at2759"/>
<evidence type="ECO:0000256" key="3">
    <source>
        <dbReference type="ARBA" id="ARBA00022806"/>
    </source>
</evidence>
<evidence type="ECO:0000256" key="4">
    <source>
        <dbReference type="ARBA" id="ARBA00022840"/>
    </source>
</evidence>
<dbReference type="Pfam" id="PF00271">
    <property type="entry name" value="Helicase_C"/>
    <property type="match status" value="1"/>
</dbReference>
<dbReference type="GO" id="GO:0005524">
    <property type="term" value="F:ATP binding"/>
    <property type="evidence" value="ECO:0007669"/>
    <property type="project" value="UniProtKB-KW"/>
</dbReference>
<evidence type="ECO:0000259" key="6">
    <source>
        <dbReference type="PROSITE" id="PS51192"/>
    </source>
</evidence>
<dbReference type="InParanoid" id="A2G193"/>
<dbReference type="Gene3D" id="3.40.50.300">
    <property type="entry name" value="P-loop containing nucleotide triphosphate hydrolases"/>
    <property type="match status" value="2"/>
</dbReference>
<dbReference type="EMBL" id="DS114237">
    <property type="protein sequence ID" value="EAX89071.1"/>
    <property type="molecule type" value="Genomic_DNA"/>
</dbReference>
<reference evidence="8" key="1">
    <citation type="submission" date="2006-10" db="EMBL/GenBank/DDBJ databases">
        <authorList>
            <person name="Amadeo P."/>
            <person name="Zhao Q."/>
            <person name="Wortman J."/>
            <person name="Fraser-Liggett C."/>
            <person name="Carlton J."/>
        </authorList>
    </citation>
    <scope>NUCLEOTIDE SEQUENCE</scope>
    <source>
        <strain evidence="8">G3</strain>
    </source>
</reference>
<name>A2G193_TRIV3</name>
<evidence type="ECO:0000256" key="2">
    <source>
        <dbReference type="ARBA" id="ARBA00022801"/>
    </source>
</evidence>
<dbReference type="Proteomes" id="UP000001542">
    <property type="component" value="Unassembled WGS sequence"/>
</dbReference>
<dbReference type="GO" id="GO:0036297">
    <property type="term" value="P:interstrand cross-link repair"/>
    <property type="evidence" value="ECO:0000318"/>
    <property type="project" value="GO_Central"/>
</dbReference>
<sequence length="790" mass="89613">MSSKKSLEDYMHVEGDDEAAAALNFPPTEILRKSTDKYVEADQEKIYTFLYPCDVPRRDYQFQISQLCFKYNTLVCLPTGSGKTFIAAVVIMNFYRWYPNSIIIFCATTRALVEQQIDACNMFTTIPDSDTIALLGTTHSNIRKDLWKTYRVVYATPQTVQNDIKKGRLDPCRISLIIFDEAHHARHRHAYSMITRMVAERNSQFRIIGLSATPGKDIESIQSVVYNLMISKIIYKDSNDPDIKQYQHNTDIEIITVKAGGDEDALTKLMDQSIAYIATPLQKAGFLNVSDVHFLSRGAVYANMEKFKSGPRSGLFFKYMNHFSLLLSLTSMKEKLQKYGPTFLDKALKEFDKKKQTAERKSLMSYPPFISLIKMTSNAKNTSHPKLVKLTLILEDFFAKNSESRCIVFTNFRDVAKDLESHIKQIPNVKCSVFTGKAVTNTDEGLNEKVQQAIVGLFRKGNINLIIATCVAEEGLDIGEVDLIICYDTQSSPLRTVQRMGRTGRKRAGHVIFLMTEGIEEKALNRAVNKSNDIKNLLTNNLSRFNLYNPPIPVLPIPDDIHCIKLLCAKQKSDTHQILKKESKNPLLDEVEVIEMNAMFKKPNKYRQIKLDLSKSLLGATVRGKLFGHSRATNILNGFAKNMKEEIPESIDEEVSKLFGVKNSQSQENDESDSESSEGIVSLAVRMTQKTFLSDSSADKEQENFKFLSDSSDMSDDEIEKLINEAEKDLENQNKEILQQQQQSFLSDEPDSFADAQIRESKSWLSDSDEDETQNNSIEQVRNSFLSDSD</sequence>
<dbReference type="InterPro" id="IPR001650">
    <property type="entry name" value="Helicase_C-like"/>
</dbReference>
<feature type="region of interest" description="Disordered" evidence="5">
    <location>
        <begin position="740"/>
        <end position="790"/>
    </location>
</feature>
<dbReference type="VEuPathDB" id="TrichDB:TVAG_287330"/>
<accession>A2G193</accession>
<dbReference type="GO" id="GO:0016787">
    <property type="term" value="F:hydrolase activity"/>
    <property type="evidence" value="ECO:0007669"/>
    <property type="project" value="UniProtKB-KW"/>
</dbReference>
<dbReference type="eggNOG" id="KOG0354">
    <property type="taxonomic scope" value="Eukaryota"/>
</dbReference>
<evidence type="ECO:0000256" key="5">
    <source>
        <dbReference type="SAM" id="MobiDB-lite"/>
    </source>
</evidence>
<dbReference type="PANTHER" id="PTHR14025:SF20">
    <property type="entry name" value="FANCONI ANEMIA GROUP M PROTEIN"/>
    <property type="match status" value="1"/>
</dbReference>
<dbReference type="FunCoup" id="A2G193">
    <property type="interactions" value="202"/>
</dbReference>
<evidence type="ECO:0000313" key="9">
    <source>
        <dbReference type="Proteomes" id="UP000001542"/>
    </source>
</evidence>
<keyword evidence="4" id="KW-0067">ATP-binding</keyword>
<dbReference type="STRING" id="5722.A2G193"/>
<dbReference type="GO" id="GO:0043138">
    <property type="term" value="F:3'-5' DNA helicase activity"/>
    <property type="evidence" value="ECO:0000318"/>
    <property type="project" value="GO_Central"/>
</dbReference>
<dbReference type="RefSeq" id="XP_001302001.1">
    <property type="nucleotide sequence ID" value="XM_001302000.1"/>
</dbReference>
<dbReference type="SMR" id="A2G193"/>
<dbReference type="SUPFAM" id="SSF52540">
    <property type="entry name" value="P-loop containing nucleoside triphosphate hydrolases"/>
    <property type="match status" value="1"/>
</dbReference>
<dbReference type="GO" id="GO:0045003">
    <property type="term" value="P:double-strand break repair via synthesis-dependent strand annealing"/>
    <property type="evidence" value="ECO:0000318"/>
    <property type="project" value="GO_Central"/>
</dbReference>
<evidence type="ECO:0000256" key="1">
    <source>
        <dbReference type="ARBA" id="ARBA00022741"/>
    </source>
</evidence>
<organism evidence="8 9">
    <name type="scientific">Trichomonas vaginalis (strain ATCC PRA-98 / G3)</name>
    <dbReference type="NCBI Taxonomy" id="412133"/>
    <lineage>
        <taxon>Eukaryota</taxon>
        <taxon>Metamonada</taxon>
        <taxon>Parabasalia</taxon>
        <taxon>Trichomonadida</taxon>
        <taxon>Trichomonadidae</taxon>
        <taxon>Trichomonas</taxon>
    </lineage>
</organism>
<dbReference type="Pfam" id="PF00270">
    <property type="entry name" value="DEAD"/>
    <property type="match status" value="1"/>
</dbReference>
<dbReference type="PANTHER" id="PTHR14025">
    <property type="entry name" value="FANCONI ANEMIA GROUP M FANCM FAMILY MEMBER"/>
    <property type="match status" value="1"/>
</dbReference>